<dbReference type="InterPro" id="IPR036136">
    <property type="entry name" value="Nit/Sulf_reduc_fer-like_dom_sf"/>
</dbReference>
<dbReference type="InterPro" id="IPR006066">
    <property type="entry name" value="NO2/SO3_Rdtase_FeS/sirohaem_BS"/>
</dbReference>
<proteinExistence type="inferred from homology"/>
<dbReference type="EC" id="1.8.1.2" evidence="5"/>
<evidence type="ECO:0000256" key="13">
    <source>
        <dbReference type="ARBA" id="ARBA00052219"/>
    </source>
</evidence>
<comment type="cofactor">
    <cofactor evidence="1">
        <name>siroheme</name>
        <dbReference type="ChEBI" id="CHEBI:60052"/>
    </cofactor>
</comment>
<comment type="similarity">
    <text evidence="4">Belongs to the nitrite and sulfite reductase 4Fe-4S domain family.</text>
</comment>
<dbReference type="GO" id="GO:0000103">
    <property type="term" value="P:sulfate assimilation"/>
    <property type="evidence" value="ECO:0007669"/>
    <property type="project" value="TreeGrafter"/>
</dbReference>
<feature type="domain" description="Nitrite/Sulfite reductase ferredoxin-like" evidence="15">
    <location>
        <begin position="64"/>
        <end position="126"/>
    </location>
</feature>
<keyword evidence="10 16" id="KW-0560">Oxidoreductase</keyword>
<keyword evidence="8" id="KW-0479">Metal-binding</keyword>
<comment type="cofactor">
    <cofactor evidence="2">
        <name>[4Fe-4S] cluster</name>
        <dbReference type="ChEBI" id="CHEBI:49883"/>
    </cofactor>
</comment>
<keyword evidence="6" id="KW-0004">4Fe-4S</keyword>
<evidence type="ECO:0000256" key="3">
    <source>
        <dbReference type="ARBA" id="ARBA00004774"/>
    </source>
</evidence>
<feature type="domain" description="Nitrite/sulphite reductase 4Fe-4S" evidence="14">
    <location>
        <begin position="165"/>
        <end position="324"/>
    </location>
</feature>
<dbReference type="FunFam" id="3.30.413.10:FF:000003">
    <property type="entry name" value="Sulfite reductase [NADPH] hemoprotein beta-component"/>
    <property type="match status" value="1"/>
</dbReference>
<dbReference type="PANTHER" id="PTHR11493">
    <property type="entry name" value="SULFITE REDUCTASE [NADPH] SUBUNIT BETA-RELATED"/>
    <property type="match status" value="1"/>
</dbReference>
<dbReference type="SUPFAM" id="SSF55124">
    <property type="entry name" value="Nitrite/Sulfite reductase N-terminal domain-like"/>
    <property type="match status" value="2"/>
</dbReference>
<dbReference type="Pfam" id="PF01077">
    <property type="entry name" value="NIR_SIR"/>
    <property type="match status" value="1"/>
</dbReference>
<dbReference type="EMBL" id="MLJW01000058">
    <property type="protein sequence ID" value="OIR04335.1"/>
    <property type="molecule type" value="Genomic_DNA"/>
</dbReference>
<evidence type="ECO:0000256" key="4">
    <source>
        <dbReference type="ARBA" id="ARBA00010429"/>
    </source>
</evidence>
<dbReference type="Pfam" id="PF03460">
    <property type="entry name" value="NIR_SIR_ferr"/>
    <property type="match status" value="2"/>
</dbReference>
<evidence type="ECO:0000259" key="15">
    <source>
        <dbReference type="Pfam" id="PF03460"/>
    </source>
</evidence>
<dbReference type="GO" id="GO:0051539">
    <property type="term" value="F:4 iron, 4 sulfur cluster binding"/>
    <property type="evidence" value="ECO:0007669"/>
    <property type="project" value="UniProtKB-KW"/>
</dbReference>
<dbReference type="AlphaFoldDB" id="A0A1J5S7Q8"/>
<dbReference type="InterPro" id="IPR045169">
    <property type="entry name" value="NO2/SO3_Rdtase_4Fe4S_prot"/>
</dbReference>
<comment type="caution">
    <text evidence="16">The sequence shown here is derived from an EMBL/GenBank/DDBJ whole genome shotgun (WGS) entry which is preliminary data.</text>
</comment>
<evidence type="ECO:0000256" key="12">
    <source>
        <dbReference type="ARBA" id="ARBA00023014"/>
    </source>
</evidence>
<keyword evidence="7" id="KW-0349">Heme</keyword>
<evidence type="ECO:0000256" key="10">
    <source>
        <dbReference type="ARBA" id="ARBA00023002"/>
    </source>
</evidence>
<accession>A0A1J5S7Q8</accession>
<evidence type="ECO:0000256" key="6">
    <source>
        <dbReference type="ARBA" id="ARBA00022485"/>
    </source>
</evidence>
<dbReference type="GO" id="GO:0050311">
    <property type="term" value="F:sulfite reductase (ferredoxin) activity"/>
    <property type="evidence" value="ECO:0007669"/>
    <property type="project" value="TreeGrafter"/>
</dbReference>
<reference evidence="16" key="1">
    <citation type="submission" date="2016-10" db="EMBL/GenBank/DDBJ databases">
        <title>Sequence of Gallionella enrichment culture.</title>
        <authorList>
            <person name="Poehlein A."/>
            <person name="Muehling M."/>
            <person name="Daniel R."/>
        </authorList>
    </citation>
    <scope>NUCLEOTIDE SEQUENCE</scope>
</reference>
<evidence type="ECO:0000256" key="8">
    <source>
        <dbReference type="ARBA" id="ARBA00022723"/>
    </source>
</evidence>
<dbReference type="SUPFAM" id="SSF56014">
    <property type="entry name" value="Nitrite and sulphite reductase 4Fe-4S domain-like"/>
    <property type="match status" value="2"/>
</dbReference>
<keyword evidence="12" id="KW-0411">Iron-sulfur</keyword>
<comment type="pathway">
    <text evidence="3">Sulfur metabolism; hydrogen sulfide biosynthesis; hydrogen sulfide from sulfite (NADPH route): step 1/1.</text>
</comment>
<protein>
    <recommendedName>
        <fullName evidence="5">assimilatory sulfite reductase (NADPH)</fullName>
        <ecNumber evidence="5">1.8.1.2</ecNumber>
    </recommendedName>
</protein>
<dbReference type="PROSITE" id="PS00365">
    <property type="entry name" value="NIR_SIR"/>
    <property type="match status" value="1"/>
</dbReference>
<evidence type="ECO:0000256" key="1">
    <source>
        <dbReference type="ARBA" id="ARBA00001929"/>
    </source>
</evidence>
<keyword evidence="9" id="KW-0521">NADP</keyword>
<evidence type="ECO:0000256" key="7">
    <source>
        <dbReference type="ARBA" id="ARBA00022617"/>
    </source>
</evidence>
<dbReference type="GO" id="GO:0004783">
    <property type="term" value="F:sulfite reductase (NADPH) activity"/>
    <property type="evidence" value="ECO:0007669"/>
    <property type="project" value="UniProtKB-EC"/>
</dbReference>
<dbReference type="NCBIfam" id="NF010029">
    <property type="entry name" value="PRK13504.1"/>
    <property type="match status" value="1"/>
</dbReference>
<dbReference type="InterPro" id="IPR006067">
    <property type="entry name" value="NO2/SO3_Rdtase_4Fe4S_dom"/>
</dbReference>
<sequence>MSTLTTAQPTHNELLKLNDPTLAGTLAETLADPTADHINEDDGQFIKFHGIYQQDDRDLRKTGKKYMFMIRARIPAGVVPAAQYLAFDKLATAHGNDTLRITSRQSIQWHGVVKSGLRALVKGLNDALVTTIAACGDVNRNVMAPPTPSRSPLSDLVIADARRVSDALIPQTRAYHEIWVNGQALALSKEEKQQFEDPLYGKQYLPRKFKTAFAIPPLNDTDVYSNCLGFVAIADPADPTRLLGYNVLVGGGQGMSHGNAATYPRVADELGFVTPDQVVDVAKAVLMAYRDSGDRTNRKHARLKYVLEERGAEWFRAEVEQRAGFSLQPTRPVELNRQGDLFGWHKQSDGRWFLGLYVETGRIRDDGKRRLKTALRQIAELYHPEFRLTPTQNLLVANVSDEHRYAITALLAEHGIPIEHQARAVRLNSMACVSLPTCGLALAESERFFPKVLGQLEGALEELGLQDEDLIVRMTGCPNGCARPYMAEVGFVGRAPNKYNILLGGGGDLQRLNREYRASVKGEDLITELKPLLLRWKDERIGHERFGDFVARVVWPEQDAAKALSA</sequence>
<keyword evidence="11" id="KW-0408">Iron</keyword>
<evidence type="ECO:0000256" key="2">
    <source>
        <dbReference type="ARBA" id="ARBA00001966"/>
    </source>
</evidence>
<evidence type="ECO:0000256" key="9">
    <source>
        <dbReference type="ARBA" id="ARBA00022857"/>
    </source>
</evidence>
<evidence type="ECO:0000256" key="5">
    <source>
        <dbReference type="ARBA" id="ARBA00012604"/>
    </source>
</evidence>
<name>A0A1J5S7Q8_9ZZZZ</name>
<dbReference type="InterPro" id="IPR005117">
    <property type="entry name" value="NiRdtase/SiRdtase_haem-b_fer"/>
</dbReference>
<dbReference type="GO" id="GO:0046872">
    <property type="term" value="F:metal ion binding"/>
    <property type="evidence" value="ECO:0007669"/>
    <property type="project" value="UniProtKB-KW"/>
</dbReference>
<dbReference type="Gene3D" id="3.30.413.10">
    <property type="entry name" value="Sulfite Reductase Hemoprotein, domain 1"/>
    <property type="match status" value="2"/>
</dbReference>
<comment type="catalytic activity">
    <reaction evidence="13">
        <text>hydrogen sulfide + 3 NADP(+) + 3 H2O = sulfite + 3 NADPH + 4 H(+)</text>
        <dbReference type="Rhea" id="RHEA:13801"/>
        <dbReference type="ChEBI" id="CHEBI:15377"/>
        <dbReference type="ChEBI" id="CHEBI:15378"/>
        <dbReference type="ChEBI" id="CHEBI:17359"/>
        <dbReference type="ChEBI" id="CHEBI:29919"/>
        <dbReference type="ChEBI" id="CHEBI:57783"/>
        <dbReference type="ChEBI" id="CHEBI:58349"/>
        <dbReference type="EC" id="1.8.1.2"/>
    </reaction>
</comment>
<evidence type="ECO:0000313" key="16">
    <source>
        <dbReference type="EMBL" id="OIR04335.1"/>
    </source>
</evidence>
<evidence type="ECO:0000256" key="11">
    <source>
        <dbReference type="ARBA" id="ARBA00023004"/>
    </source>
</evidence>
<dbReference type="PRINTS" id="PR00397">
    <property type="entry name" value="SIROHAEM"/>
</dbReference>
<dbReference type="InterPro" id="IPR045854">
    <property type="entry name" value="NO2/SO3_Rdtase_4Fe4S_sf"/>
</dbReference>
<feature type="domain" description="Nitrite/Sulfite reductase ferredoxin-like" evidence="15">
    <location>
        <begin position="345"/>
        <end position="413"/>
    </location>
</feature>
<dbReference type="GO" id="GO:0009337">
    <property type="term" value="C:sulfite reductase complex (NADPH)"/>
    <property type="evidence" value="ECO:0007669"/>
    <property type="project" value="TreeGrafter"/>
</dbReference>
<dbReference type="GO" id="GO:0020037">
    <property type="term" value="F:heme binding"/>
    <property type="evidence" value="ECO:0007669"/>
    <property type="project" value="InterPro"/>
</dbReference>
<organism evidence="16">
    <name type="scientific">mine drainage metagenome</name>
    <dbReference type="NCBI Taxonomy" id="410659"/>
    <lineage>
        <taxon>unclassified sequences</taxon>
        <taxon>metagenomes</taxon>
        <taxon>ecological metagenomes</taxon>
    </lineage>
</organism>
<gene>
    <name evidence="16" type="primary">cysI</name>
    <name evidence="16" type="ORF">GALL_135350</name>
</gene>
<evidence type="ECO:0000259" key="14">
    <source>
        <dbReference type="Pfam" id="PF01077"/>
    </source>
</evidence>
<dbReference type="PANTHER" id="PTHR11493:SF47">
    <property type="entry name" value="SULFITE REDUCTASE [NADPH] SUBUNIT BETA"/>
    <property type="match status" value="1"/>
</dbReference>